<reference evidence="8 9" key="2">
    <citation type="submission" date="2019-09" db="EMBL/GenBank/DDBJ databases">
        <authorList>
            <person name="Jin C."/>
        </authorList>
    </citation>
    <scope>NUCLEOTIDE SEQUENCE [LARGE SCALE GENOMIC DNA]</scope>
    <source>
        <strain evidence="8 9">AN110305</strain>
    </source>
</reference>
<dbReference type="EMBL" id="VUOB01000073">
    <property type="protein sequence ID" value="KAA2252669.1"/>
    <property type="molecule type" value="Genomic_DNA"/>
</dbReference>
<dbReference type="InterPro" id="IPR013325">
    <property type="entry name" value="RNA_pol_sigma_r2"/>
</dbReference>
<evidence type="ECO:0000256" key="3">
    <source>
        <dbReference type="ARBA" id="ARBA00023082"/>
    </source>
</evidence>
<dbReference type="RefSeq" id="WP_149854124.1">
    <property type="nucleotide sequence ID" value="NZ_VUOB01000073.1"/>
</dbReference>
<dbReference type="PANTHER" id="PTHR43133:SF8">
    <property type="entry name" value="RNA POLYMERASE SIGMA FACTOR HI_1459-RELATED"/>
    <property type="match status" value="1"/>
</dbReference>
<accession>A0A5B2WQF5</accession>
<organism evidence="8 9">
    <name type="scientific">Solihabitans fulvus</name>
    <dbReference type="NCBI Taxonomy" id="1892852"/>
    <lineage>
        <taxon>Bacteria</taxon>
        <taxon>Bacillati</taxon>
        <taxon>Actinomycetota</taxon>
        <taxon>Actinomycetes</taxon>
        <taxon>Pseudonocardiales</taxon>
        <taxon>Pseudonocardiaceae</taxon>
        <taxon>Solihabitans</taxon>
    </lineage>
</organism>
<evidence type="ECO:0000256" key="2">
    <source>
        <dbReference type="ARBA" id="ARBA00023015"/>
    </source>
</evidence>
<feature type="domain" description="RNA polymerase sigma factor 70 region 4 type 2" evidence="7">
    <location>
        <begin position="128"/>
        <end position="176"/>
    </location>
</feature>
<dbReference type="AlphaFoldDB" id="A0A5B2WQF5"/>
<dbReference type="OrthoDB" id="4990598at2"/>
<evidence type="ECO:0000259" key="7">
    <source>
        <dbReference type="Pfam" id="PF08281"/>
    </source>
</evidence>
<feature type="domain" description="RNA polymerase sigma-70 region 2" evidence="6">
    <location>
        <begin position="28"/>
        <end position="94"/>
    </location>
</feature>
<keyword evidence="9" id="KW-1185">Reference proteome</keyword>
<reference evidence="8 9" key="1">
    <citation type="submission" date="2019-09" db="EMBL/GenBank/DDBJ databases">
        <title>Goodfellowia gen. nov., a new genus of the Pseudonocardineae related to Actinoalloteichus, containing Goodfellowia coeruleoviolacea gen. nov., comb. nov. gen. nov., comb. nov.</title>
        <authorList>
            <person name="Labeda D."/>
        </authorList>
    </citation>
    <scope>NUCLEOTIDE SEQUENCE [LARGE SCALE GENOMIC DNA]</scope>
    <source>
        <strain evidence="8 9">AN110305</strain>
    </source>
</reference>
<name>A0A5B2WQF5_9PSEU</name>
<dbReference type="InterPro" id="IPR013324">
    <property type="entry name" value="RNA_pol_sigma_r3/r4-like"/>
</dbReference>
<evidence type="ECO:0000313" key="8">
    <source>
        <dbReference type="EMBL" id="KAA2252669.1"/>
    </source>
</evidence>
<gene>
    <name evidence="8" type="ORF">F0L68_34685</name>
</gene>
<comment type="caution">
    <text evidence="8">The sequence shown here is derived from an EMBL/GenBank/DDBJ whole genome shotgun (WGS) entry which is preliminary data.</text>
</comment>
<dbReference type="SUPFAM" id="SSF88659">
    <property type="entry name" value="Sigma3 and sigma4 domains of RNA polymerase sigma factors"/>
    <property type="match status" value="1"/>
</dbReference>
<dbReference type="InterPro" id="IPR013249">
    <property type="entry name" value="RNA_pol_sigma70_r4_t2"/>
</dbReference>
<dbReference type="InterPro" id="IPR014284">
    <property type="entry name" value="RNA_pol_sigma-70_dom"/>
</dbReference>
<keyword evidence="2" id="KW-0805">Transcription regulation</keyword>
<evidence type="ECO:0000256" key="1">
    <source>
        <dbReference type="ARBA" id="ARBA00010641"/>
    </source>
</evidence>
<dbReference type="GO" id="GO:0003677">
    <property type="term" value="F:DNA binding"/>
    <property type="evidence" value="ECO:0007669"/>
    <property type="project" value="UniProtKB-KW"/>
</dbReference>
<comment type="similarity">
    <text evidence="1">Belongs to the sigma-70 factor family. ECF subfamily.</text>
</comment>
<dbReference type="Gene3D" id="1.10.1740.10">
    <property type="match status" value="1"/>
</dbReference>
<evidence type="ECO:0000256" key="4">
    <source>
        <dbReference type="ARBA" id="ARBA00023125"/>
    </source>
</evidence>
<dbReference type="Proteomes" id="UP000323454">
    <property type="component" value="Unassembled WGS sequence"/>
</dbReference>
<sequence length="247" mass="27406">MNRAHGHSTDQELSVLVRGGCRNSYETLYRRHVEAARRHARTLVRNEHDVDGLVSAAFAAVLERLRAGGDVVHFRAYVLTTLRHIAYTNAVSERRVMVTDDVSTLTGSDRLRPHSPDPVLSDLERRLAARAFGKLPARWRIVLWKREVEGMSLAAAGQFFGLSANGVSALAHRAREGLRQAYLNAQVRDGRRGFCGEVARLAGAWLRAAVRDPLVSQRIASHLLSCVQCRMLVDELADANAALVVKR</sequence>
<evidence type="ECO:0000259" key="6">
    <source>
        <dbReference type="Pfam" id="PF04542"/>
    </source>
</evidence>
<evidence type="ECO:0000313" key="9">
    <source>
        <dbReference type="Proteomes" id="UP000323454"/>
    </source>
</evidence>
<evidence type="ECO:0000256" key="5">
    <source>
        <dbReference type="ARBA" id="ARBA00023163"/>
    </source>
</evidence>
<dbReference type="SUPFAM" id="SSF88946">
    <property type="entry name" value="Sigma2 domain of RNA polymerase sigma factors"/>
    <property type="match status" value="1"/>
</dbReference>
<dbReference type="InterPro" id="IPR007627">
    <property type="entry name" value="RNA_pol_sigma70_r2"/>
</dbReference>
<protein>
    <submittedName>
        <fullName evidence="8">RNA polymerase sigma factor</fullName>
    </submittedName>
</protein>
<dbReference type="InterPro" id="IPR036388">
    <property type="entry name" value="WH-like_DNA-bd_sf"/>
</dbReference>
<dbReference type="InterPro" id="IPR039425">
    <property type="entry name" value="RNA_pol_sigma-70-like"/>
</dbReference>
<proteinExistence type="inferred from homology"/>
<dbReference type="Gene3D" id="1.10.10.10">
    <property type="entry name" value="Winged helix-like DNA-binding domain superfamily/Winged helix DNA-binding domain"/>
    <property type="match status" value="1"/>
</dbReference>
<keyword evidence="4" id="KW-0238">DNA-binding</keyword>
<dbReference type="GO" id="GO:0006352">
    <property type="term" value="P:DNA-templated transcription initiation"/>
    <property type="evidence" value="ECO:0007669"/>
    <property type="project" value="InterPro"/>
</dbReference>
<keyword evidence="3" id="KW-0731">Sigma factor</keyword>
<keyword evidence="5" id="KW-0804">Transcription</keyword>
<dbReference type="Pfam" id="PF08281">
    <property type="entry name" value="Sigma70_r4_2"/>
    <property type="match status" value="1"/>
</dbReference>
<dbReference type="GO" id="GO:0016987">
    <property type="term" value="F:sigma factor activity"/>
    <property type="evidence" value="ECO:0007669"/>
    <property type="project" value="UniProtKB-KW"/>
</dbReference>
<dbReference type="NCBIfam" id="TIGR02937">
    <property type="entry name" value="sigma70-ECF"/>
    <property type="match status" value="1"/>
</dbReference>
<dbReference type="Pfam" id="PF04542">
    <property type="entry name" value="Sigma70_r2"/>
    <property type="match status" value="1"/>
</dbReference>
<dbReference type="PANTHER" id="PTHR43133">
    <property type="entry name" value="RNA POLYMERASE ECF-TYPE SIGMA FACTO"/>
    <property type="match status" value="1"/>
</dbReference>